<feature type="non-terminal residue" evidence="2">
    <location>
        <position position="1"/>
    </location>
</feature>
<accession>A0A6J4V1E4</accession>
<dbReference type="EMBL" id="CADCWK010000189">
    <property type="protein sequence ID" value="CAA9562617.1"/>
    <property type="molecule type" value="Genomic_DNA"/>
</dbReference>
<dbReference type="AlphaFoldDB" id="A0A6J4V1E4"/>
<feature type="compositionally biased region" description="Basic and acidic residues" evidence="1">
    <location>
        <begin position="148"/>
        <end position="161"/>
    </location>
</feature>
<evidence type="ECO:0000256" key="1">
    <source>
        <dbReference type="SAM" id="MobiDB-lite"/>
    </source>
</evidence>
<name>A0A6J4V1E4_9BACT</name>
<feature type="compositionally biased region" description="Basic and acidic residues" evidence="1">
    <location>
        <begin position="27"/>
        <end position="41"/>
    </location>
</feature>
<sequence length="161" mass="17873">ERAADSPVGGVHGGDVDHPAGVLRDGLQPEHVPRPGRRDVPDAGDGVIRGSLPARRRRDLQRRRRGQPHRLLHRRHPPVPAWREPRQGRLGRELAGRSSHRRRVDGATGPAPYRLRRPPGGRRRTCQLGPPPGDHGRDRDGGPLCLPPRRDPADARRDQGL</sequence>
<feature type="region of interest" description="Disordered" evidence="1">
    <location>
        <begin position="1"/>
        <end position="161"/>
    </location>
</feature>
<feature type="non-terminal residue" evidence="2">
    <location>
        <position position="161"/>
    </location>
</feature>
<gene>
    <name evidence="2" type="ORF">AVDCRST_MAG33-1798</name>
</gene>
<proteinExistence type="predicted"/>
<organism evidence="2">
    <name type="scientific">uncultured Thermomicrobiales bacterium</name>
    <dbReference type="NCBI Taxonomy" id="1645740"/>
    <lineage>
        <taxon>Bacteria</taxon>
        <taxon>Pseudomonadati</taxon>
        <taxon>Thermomicrobiota</taxon>
        <taxon>Thermomicrobia</taxon>
        <taxon>Thermomicrobiales</taxon>
        <taxon>environmental samples</taxon>
    </lineage>
</organism>
<evidence type="ECO:0000313" key="2">
    <source>
        <dbReference type="EMBL" id="CAA9562617.1"/>
    </source>
</evidence>
<reference evidence="2" key="1">
    <citation type="submission" date="2020-02" db="EMBL/GenBank/DDBJ databases">
        <authorList>
            <person name="Meier V. D."/>
        </authorList>
    </citation>
    <scope>NUCLEOTIDE SEQUENCE</scope>
    <source>
        <strain evidence="2">AVDCRST_MAG33</strain>
    </source>
</reference>
<feature type="compositionally biased region" description="Basic residues" evidence="1">
    <location>
        <begin position="54"/>
        <end position="77"/>
    </location>
</feature>
<feature type="compositionally biased region" description="Basic residues" evidence="1">
    <location>
        <begin position="114"/>
        <end position="125"/>
    </location>
</feature>
<protein>
    <submittedName>
        <fullName evidence="2">Uncharacterized protein</fullName>
    </submittedName>
</protein>
<feature type="compositionally biased region" description="Basic and acidic residues" evidence="1">
    <location>
        <begin position="83"/>
        <end position="95"/>
    </location>
</feature>